<feature type="signal peptide" evidence="2">
    <location>
        <begin position="1"/>
        <end position="21"/>
    </location>
</feature>
<feature type="region of interest" description="Disordered" evidence="1">
    <location>
        <begin position="192"/>
        <end position="272"/>
    </location>
</feature>
<keyword evidence="4" id="KW-1185">Reference proteome</keyword>
<dbReference type="EnsemblProtists" id="PYU1_T001475">
    <property type="protein sequence ID" value="PYU1_T001475"/>
    <property type="gene ID" value="PYU1_G001475"/>
</dbReference>
<organism evidence="3 4">
    <name type="scientific">Globisporangium ultimum (strain ATCC 200006 / CBS 805.95 / DAOM BR144)</name>
    <name type="common">Pythium ultimum</name>
    <dbReference type="NCBI Taxonomy" id="431595"/>
    <lineage>
        <taxon>Eukaryota</taxon>
        <taxon>Sar</taxon>
        <taxon>Stramenopiles</taxon>
        <taxon>Oomycota</taxon>
        <taxon>Peronosporomycetes</taxon>
        <taxon>Pythiales</taxon>
        <taxon>Pythiaceae</taxon>
        <taxon>Globisporangium</taxon>
    </lineage>
</organism>
<dbReference type="eggNOG" id="ENOG502RQ0E">
    <property type="taxonomic scope" value="Eukaryota"/>
</dbReference>
<name>K3W934_GLOUD</name>
<dbReference type="InParanoid" id="K3W934"/>
<dbReference type="EMBL" id="GL376626">
    <property type="status" value="NOT_ANNOTATED_CDS"/>
    <property type="molecule type" value="Genomic_DNA"/>
</dbReference>
<evidence type="ECO:0000313" key="4">
    <source>
        <dbReference type="Proteomes" id="UP000019132"/>
    </source>
</evidence>
<keyword evidence="2" id="KW-0732">Signal</keyword>
<dbReference type="AlphaFoldDB" id="K3W934"/>
<accession>K3W934</accession>
<feature type="compositionally biased region" description="Basic residues" evidence="1">
    <location>
        <begin position="260"/>
        <end position="272"/>
    </location>
</feature>
<reference evidence="4" key="1">
    <citation type="journal article" date="2010" name="Genome Biol.">
        <title>Genome sequence of the necrotrophic plant pathogen Pythium ultimum reveals original pathogenicity mechanisms and effector repertoire.</title>
        <authorList>
            <person name="Levesque C.A."/>
            <person name="Brouwer H."/>
            <person name="Cano L."/>
            <person name="Hamilton J.P."/>
            <person name="Holt C."/>
            <person name="Huitema E."/>
            <person name="Raffaele S."/>
            <person name="Robideau G.P."/>
            <person name="Thines M."/>
            <person name="Win J."/>
            <person name="Zerillo M.M."/>
            <person name="Beakes G.W."/>
            <person name="Boore J.L."/>
            <person name="Busam D."/>
            <person name="Dumas B."/>
            <person name="Ferriera S."/>
            <person name="Fuerstenberg S.I."/>
            <person name="Gachon C.M."/>
            <person name="Gaulin E."/>
            <person name="Govers F."/>
            <person name="Grenville-Briggs L."/>
            <person name="Horner N."/>
            <person name="Hostetler J."/>
            <person name="Jiang R.H."/>
            <person name="Johnson J."/>
            <person name="Krajaejun T."/>
            <person name="Lin H."/>
            <person name="Meijer H.J."/>
            <person name="Moore B."/>
            <person name="Morris P."/>
            <person name="Phuntmart V."/>
            <person name="Puiu D."/>
            <person name="Shetty J."/>
            <person name="Stajich J.E."/>
            <person name="Tripathy S."/>
            <person name="Wawra S."/>
            <person name="van West P."/>
            <person name="Whitty B.R."/>
            <person name="Coutinho P.M."/>
            <person name="Henrissat B."/>
            <person name="Martin F."/>
            <person name="Thomas P.D."/>
            <person name="Tyler B.M."/>
            <person name="De Vries R.P."/>
            <person name="Kamoun S."/>
            <person name="Yandell M."/>
            <person name="Tisserat N."/>
            <person name="Buell C.R."/>
        </authorList>
    </citation>
    <scope>NUCLEOTIDE SEQUENCE</scope>
    <source>
        <strain evidence="4">DAOM:BR144</strain>
    </source>
</reference>
<evidence type="ECO:0000313" key="3">
    <source>
        <dbReference type="EnsemblProtists" id="PYU1_T001475"/>
    </source>
</evidence>
<protein>
    <submittedName>
        <fullName evidence="3">Uncharacterized protein</fullName>
    </submittedName>
</protein>
<feature type="region of interest" description="Disordered" evidence="1">
    <location>
        <begin position="30"/>
        <end position="53"/>
    </location>
</feature>
<reference evidence="3" key="3">
    <citation type="submission" date="2015-02" db="UniProtKB">
        <authorList>
            <consortium name="EnsemblProtists"/>
        </authorList>
    </citation>
    <scope>IDENTIFICATION</scope>
    <source>
        <strain evidence="3">DAOM BR144</strain>
    </source>
</reference>
<proteinExistence type="predicted"/>
<sequence length="272" mass="28730">MVNTLAVALVALAAAAPAAHAHSQMTVPNPKFSDVSKANSPLGTIDGPTVMPPPAGQSYAMGTDTNIKAYVEAFAKQTKWKTLKDLIMDKYVEDGNIPDRACGLTDKTYMQPLPDKYVVWQAGQHPGPCEVWCDDVRVFADNDCATNYPGINLPYDRSKCVGKKVLWSMFLGMHVPQWQVYMGCTGIEGSGSASSGATASSSGSSSSTPAPSSTKKTSTPAATTKAPATTAPASDNEYDDEYSTPAPATVTKAPTPAATKKCKAKSRRSLRN</sequence>
<evidence type="ECO:0000256" key="1">
    <source>
        <dbReference type="SAM" id="MobiDB-lite"/>
    </source>
</evidence>
<feature type="chain" id="PRO_5003867394" evidence="2">
    <location>
        <begin position="22"/>
        <end position="272"/>
    </location>
</feature>
<feature type="compositionally biased region" description="Low complexity" evidence="1">
    <location>
        <begin position="192"/>
        <end position="234"/>
    </location>
</feature>
<dbReference type="Proteomes" id="UP000019132">
    <property type="component" value="Unassembled WGS sequence"/>
</dbReference>
<reference evidence="4" key="2">
    <citation type="submission" date="2010-04" db="EMBL/GenBank/DDBJ databases">
        <authorList>
            <person name="Buell R."/>
            <person name="Hamilton J."/>
            <person name="Hostetler J."/>
        </authorList>
    </citation>
    <scope>NUCLEOTIDE SEQUENCE [LARGE SCALE GENOMIC DNA]</scope>
    <source>
        <strain evidence="4">DAOM:BR144</strain>
    </source>
</reference>
<feature type="compositionally biased region" description="Low complexity" evidence="1">
    <location>
        <begin position="244"/>
        <end position="259"/>
    </location>
</feature>
<evidence type="ECO:0000256" key="2">
    <source>
        <dbReference type="SAM" id="SignalP"/>
    </source>
</evidence>
<dbReference type="VEuPathDB" id="FungiDB:PYU1_G001475"/>
<dbReference type="HOGENOM" id="CLU_046500_0_2_1"/>